<accession>A0ABP0U511</accession>
<dbReference type="PANTHER" id="PTHR32219:SF3">
    <property type="entry name" value="CALPONIN-LIKE DOMAIN PROTEIN"/>
    <property type="match status" value="1"/>
</dbReference>
<evidence type="ECO:0000256" key="3">
    <source>
        <dbReference type="ARBA" id="ARBA00022692"/>
    </source>
</evidence>
<keyword evidence="3 10" id="KW-0812">Transmembrane</keyword>
<evidence type="ECO:0000256" key="10">
    <source>
        <dbReference type="SAM" id="Phobius"/>
    </source>
</evidence>
<feature type="region of interest" description="Disordered" evidence="9">
    <location>
        <begin position="545"/>
        <end position="725"/>
    </location>
</feature>
<evidence type="ECO:0000256" key="9">
    <source>
        <dbReference type="SAM" id="MobiDB-lite"/>
    </source>
</evidence>
<feature type="region of interest" description="Disordered" evidence="9">
    <location>
        <begin position="502"/>
        <end position="529"/>
    </location>
</feature>
<feature type="compositionally biased region" description="Polar residues" evidence="9">
    <location>
        <begin position="676"/>
        <end position="688"/>
    </location>
</feature>
<comment type="subcellular location">
    <subcellularLocation>
        <location evidence="1">Cell membrane</location>
        <topology evidence="1">Single-pass membrane protein</topology>
    </subcellularLocation>
</comment>
<protein>
    <submittedName>
        <fullName evidence="11">Uncharacterized protein</fullName>
    </submittedName>
</protein>
<proteinExistence type="inferred from homology"/>
<feature type="coiled-coil region" evidence="8">
    <location>
        <begin position="386"/>
        <end position="413"/>
    </location>
</feature>
<dbReference type="InterPro" id="IPR055282">
    <property type="entry name" value="PPI1-4"/>
</dbReference>
<keyword evidence="4 10" id="KW-1133">Transmembrane helix</keyword>
<evidence type="ECO:0000256" key="4">
    <source>
        <dbReference type="ARBA" id="ARBA00022989"/>
    </source>
</evidence>
<evidence type="ECO:0000256" key="1">
    <source>
        <dbReference type="ARBA" id="ARBA00004162"/>
    </source>
</evidence>
<feature type="compositionally biased region" description="Basic residues" evidence="9">
    <location>
        <begin position="712"/>
        <end position="723"/>
    </location>
</feature>
<comment type="similarity">
    <text evidence="7">Belongs to the plant Proton pump-interactor protein family.</text>
</comment>
<dbReference type="PANTHER" id="PTHR32219">
    <property type="entry name" value="RNA-BINDING PROTEIN YLMH-RELATED"/>
    <property type="match status" value="1"/>
</dbReference>
<dbReference type="EMBL" id="OZ019911">
    <property type="protein sequence ID" value="CAK9212989.1"/>
    <property type="molecule type" value="Genomic_DNA"/>
</dbReference>
<keyword evidence="12" id="KW-1185">Reference proteome</keyword>
<keyword evidence="2" id="KW-1003">Cell membrane</keyword>
<feature type="compositionally biased region" description="Polar residues" evidence="9">
    <location>
        <begin position="166"/>
        <end position="175"/>
    </location>
</feature>
<feature type="compositionally biased region" description="Basic and acidic residues" evidence="9">
    <location>
        <begin position="653"/>
        <end position="664"/>
    </location>
</feature>
<evidence type="ECO:0000313" key="11">
    <source>
        <dbReference type="EMBL" id="CAK9212989.1"/>
    </source>
</evidence>
<feature type="transmembrane region" description="Helical" evidence="10">
    <location>
        <begin position="754"/>
        <end position="776"/>
    </location>
</feature>
<evidence type="ECO:0000256" key="8">
    <source>
        <dbReference type="SAM" id="Coils"/>
    </source>
</evidence>
<evidence type="ECO:0000256" key="6">
    <source>
        <dbReference type="ARBA" id="ARBA00023136"/>
    </source>
</evidence>
<feature type="compositionally biased region" description="Basic and acidic residues" evidence="9">
    <location>
        <begin position="615"/>
        <end position="644"/>
    </location>
</feature>
<sequence length="806" mass="89764">MTMNGGEESCQTAVAHLETQLQTEQGFAAATEALTNLLRDRYTSASPSDRAALYGAACSVETLLTTNFNTPSFWMLGRKLFEAAVVVVKDADEAERMHACLEQATAASQAEDTFAVGSEILSENELTENGENAPSPVIEHETASDDWNSTVASRQTSGWISVDGPTETSNGNSAIDGSATEPGLLGSGPQQPEGKPVELPPRELHTYYMVRVPRPVDQTGKNEIILADLRLKEKTEERDYYNAAVQMQRSKRNEALDRLKAARQQERDCRNAVRAKLQEMTPLKGDLRKLKEAGRAPRESRDLPTSEEELDRRIAYLNHTIQHESITLKEEKQLVRDIKQLQSSRDQVRASEALRAQVHESLGQREDIEEHLKLLSSDHRQLDGELHEAVTKRRSIEEEFEKLDKALGDIQAQLAMANQVRQEAYEARQNLMRTESARSDEFYRNRREIQTAKQLAIQNNRKAVEELCNAQVERVLSLWNGDKEFRVNYVKSNERSTLKRLGTLDGRSLGPDEEPPLLSSYTDRIPNSVPQSNAKVQTAVSGFEAASSGDNGTAANGAEVKEAVGKKSKPTGTEISEPEKSVKRDVEDVHAEPTATVKEVSNTAVEVDPVASQEAELKQKQRASEMAKAKEAEERKRRMAERSQSKALAWAQKEAERKEREKEKKARKKAASARSTETTNPSDTTPLPESNGMVSEIEEEPAPVETVPSSQQKKRPITQKKPVKAAVTNRVPVSLPVRGRASASKKELLFGLPLQVWLIITAIVFLLLLLLVFVSFRGNLEGETGKVYEKAASWKQRFDFSHSQSH</sequence>
<name>A0ABP0U511_9BRYO</name>
<keyword evidence="5 8" id="KW-0175">Coiled coil</keyword>
<evidence type="ECO:0000256" key="2">
    <source>
        <dbReference type="ARBA" id="ARBA00022475"/>
    </source>
</evidence>
<feature type="region of interest" description="Disordered" evidence="9">
    <location>
        <begin position="159"/>
        <end position="198"/>
    </location>
</feature>
<reference evidence="11" key="1">
    <citation type="submission" date="2024-02" db="EMBL/GenBank/DDBJ databases">
        <authorList>
            <consortium name="ELIXIR-Norway"/>
            <consortium name="Elixir Norway"/>
        </authorList>
    </citation>
    <scope>NUCLEOTIDE SEQUENCE</scope>
</reference>
<evidence type="ECO:0000256" key="7">
    <source>
        <dbReference type="ARBA" id="ARBA00038080"/>
    </source>
</evidence>
<gene>
    <name evidence="11" type="ORF">CSSPTR1EN2_LOCUS11512</name>
</gene>
<evidence type="ECO:0000256" key="5">
    <source>
        <dbReference type="ARBA" id="ARBA00023054"/>
    </source>
</evidence>
<keyword evidence="6 10" id="KW-0472">Membrane</keyword>
<evidence type="ECO:0000313" key="12">
    <source>
        <dbReference type="Proteomes" id="UP001497512"/>
    </source>
</evidence>
<feature type="compositionally biased region" description="Basic and acidic residues" evidence="9">
    <location>
        <begin position="577"/>
        <end position="591"/>
    </location>
</feature>
<dbReference type="Proteomes" id="UP001497512">
    <property type="component" value="Chromosome 19"/>
</dbReference>
<organism evidence="11 12">
    <name type="scientific">Sphagnum troendelagicum</name>
    <dbReference type="NCBI Taxonomy" id="128251"/>
    <lineage>
        <taxon>Eukaryota</taxon>
        <taxon>Viridiplantae</taxon>
        <taxon>Streptophyta</taxon>
        <taxon>Embryophyta</taxon>
        <taxon>Bryophyta</taxon>
        <taxon>Sphagnophytina</taxon>
        <taxon>Sphagnopsida</taxon>
        <taxon>Sphagnales</taxon>
        <taxon>Sphagnaceae</taxon>
        <taxon>Sphagnum</taxon>
    </lineage>
</organism>